<evidence type="ECO:0000313" key="1">
    <source>
        <dbReference type="EMBL" id="PYH74161.1"/>
    </source>
</evidence>
<dbReference type="AlphaFoldDB" id="A0A319BP46"/>
<dbReference type="Proteomes" id="UP000248405">
    <property type="component" value="Unassembled WGS sequence"/>
</dbReference>
<sequence>MCLLTPLERRLFSTPDRSMYKVQDISGPKHLTCAGPCQGPPECLRPPAAGEPLPEPMFVSCRHVSI</sequence>
<keyword evidence="2" id="KW-1185">Reference proteome</keyword>
<evidence type="ECO:0000313" key="2">
    <source>
        <dbReference type="Proteomes" id="UP000248405"/>
    </source>
</evidence>
<proteinExistence type="predicted"/>
<gene>
    <name evidence="1" type="ORF">BO88DRAFT_4075</name>
</gene>
<name>A0A319BP46_ASPVC</name>
<dbReference type="GeneID" id="37212044"/>
<dbReference type="RefSeq" id="XP_025567955.1">
    <property type="nucleotide sequence ID" value="XM_025707452.1"/>
</dbReference>
<dbReference type="EMBL" id="KZ821614">
    <property type="protein sequence ID" value="PYH74161.1"/>
    <property type="molecule type" value="Genomic_DNA"/>
</dbReference>
<protein>
    <submittedName>
        <fullName evidence="1">Uncharacterized protein</fullName>
    </submittedName>
</protein>
<organism evidence="1 2">
    <name type="scientific">Aspergillus vadensis (strain CBS 113365 / IMI 142717 / IBT 24658)</name>
    <dbReference type="NCBI Taxonomy" id="1448311"/>
    <lineage>
        <taxon>Eukaryota</taxon>
        <taxon>Fungi</taxon>
        <taxon>Dikarya</taxon>
        <taxon>Ascomycota</taxon>
        <taxon>Pezizomycotina</taxon>
        <taxon>Eurotiomycetes</taxon>
        <taxon>Eurotiomycetidae</taxon>
        <taxon>Eurotiales</taxon>
        <taxon>Aspergillaceae</taxon>
        <taxon>Aspergillus</taxon>
        <taxon>Aspergillus subgen. Circumdati</taxon>
    </lineage>
</organism>
<accession>A0A319BP46</accession>
<reference evidence="1" key="1">
    <citation type="submission" date="2016-12" db="EMBL/GenBank/DDBJ databases">
        <title>The genomes of Aspergillus section Nigri reveals drivers in fungal speciation.</title>
        <authorList>
            <consortium name="DOE Joint Genome Institute"/>
            <person name="Vesth T.C."/>
            <person name="Nybo J."/>
            <person name="Theobald S."/>
            <person name="Brandl J."/>
            <person name="Frisvad J.C."/>
            <person name="Nielsen K.F."/>
            <person name="Lyhne E.K."/>
            <person name="Kogle M.E."/>
            <person name="Kuo A."/>
            <person name="Riley R."/>
            <person name="Clum A."/>
            <person name="Nolan M."/>
            <person name="Lipzen A."/>
            <person name="Salamov A."/>
            <person name="Henrissat B."/>
            <person name="Wiebenga A."/>
            <person name="De Vries R.P."/>
            <person name="Grigoriev I.V."/>
            <person name="Mortensen U.H."/>
            <person name="Andersen M.R."/>
            <person name="Baker S.E."/>
        </authorList>
    </citation>
    <scope>NUCLEOTIDE SEQUENCE [LARGE SCALE GENOMIC DNA]</scope>
    <source>
        <strain evidence="1">CBS 113365</strain>
    </source>
</reference>